<dbReference type="PRINTS" id="PR00791">
    <property type="entry name" value="PEPDIPTASEA"/>
</dbReference>
<feature type="binding site" evidence="6">
    <location>
        <position position="415"/>
    </location>
    <ligand>
        <name>Zn(2+)</name>
        <dbReference type="ChEBI" id="CHEBI:29105"/>
        <label>1</label>
        <note>catalytic</note>
    </ligand>
</feature>
<evidence type="ECO:0000256" key="4">
    <source>
        <dbReference type="PIRSR" id="PIRSR601548-1"/>
    </source>
</evidence>
<dbReference type="PANTHER" id="PTHR10514">
    <property type="entry name" value="ANGIOTENSIN-CONVERTING ENZYME"/>
    <property type="match status" value="1"/>
</dbReference>
<evidence type="ECO:0000256" key="7">
    <source>
        <dbReference type="PIRSR" id="PIRSR601548-4"/>
    </source>
</evidence>
<evidence type="ECO:0000313" key="11">
    <source>
        <dbReference type="EMBL" id="ROH86534.1"/>
    </source>
</evidence>
<dbReference type="PROSITE" id="PS51257">
    <property type="entry name" value="PROKAR_LIPOPROTEIN"/>
    <property type="match status" value="1"/>
</dbReference>
<organism evidence="11 12">
    <name type="scientific">Stagnimonas aquatica</name>
    <dbReference type="NCBI Taxonomy" id="2689987"/>
    <lineage>
        <taxon>Bacteria</taxon>
        <taxon>Pseudomonadati</taxon>
        <taxon>Pseudomonadota</taxon>
        <taxon>Gammaproteobacteria</taxon>
        <taxon>Nevskiales</taxon>
        <taxon>Nevskiaceae</taxon>
        <taxon>Stagnimonas</taxon>
    </lineage>
</organism>
<sequence>MKTFHYTLLAAVLAVSACGGKPSETAAAPPAPSAASADAFIAKYNDDFRAFYPTLTGPQWLAATYITDDSQAVASRANEQYLEFSFNTAQAAKPFYALKDLKPETARALNLIRVGSAAPSAPAEREELAKIGAKMEANYGSGKWCRKDASGNDQCLSLQEIEKIITNADLKATPAELAEAWAGWHATAKPIRKDYQRFIELQNSAAKESGFANMGEMWRAGYDMSPAEFSDETERLWGQVKPLYDELHCYVRNKLNAKYGDAVVPKNGLIPAQLLGNMWAQSWGNLYPLMEPYQGVGSLDVTAALAAQREAELAKLKAAYKGKPTVKALAEMEHEADKAMSLKMTRIAEDFYTSLGFPALPDSFWEKSLLQQPRDRDVVCHASAWDMNLAGDVRIKQCIEPDEEHLFTIHHELGHIYYYLMYNALPPIFQQGAHDGFHEAIGDTITLSLTPQHLEKIGLVKGAKNDEKAVINSQMKLALDKITFLPWGKLVDQWRWKVMDGSIKPENYNAGWWQLREQYQGVAPPLARTEEDFDPGAKYHVPGNTPYTRYFLSFVIQFQFQKALCEAAGFKGPLHECDIYGNKAAGEKFMAMLKEGQSQPWPETLAKLTGGKQMDGSAIIEYFAPLMGYLKEQNQGQSCGWSAPTAASSP</sequence>
<protein>
    <submittedName>
        <fullName evidence="11">Peptidase M2 family protein</fullName>
    </submittedName>
</protein>
<dbReference type="GO" id="GO:0016020">
    <property type="term" value="C:membrane"/>
    <property type="evidence" value="ECO:0007669"/>
    <property type="project" value="InterPro"/>
</dbReference>
<evidence type="ECO:0000256" key="8">
    <source>
        <dbReference type="PIRSR" id="PIRSR601548-6"/>
    </source>
</evidence>
<dbReference type="PANTHER" id="PTHR10514:SF27">
    <property type="entry name" value="ANGIOTENSIN-CONVERTING ENZYME"/>
    <property type="match status" value="1"/>
</dbReference>
<gene>
    <name evidence="11" type="ORF">ED208_16000</name>
</gene>
<dbReference type="CDD" id="cd06461">
    <property type="entry name" value="M2_ACE"/>
    <property type="match status" value="1"/>
</dbReference>
<keyword evidence="6" id="KW-0479">Metal-binding</keyword>
<dbReference type="PROSITE" id="PS52011">
    <property type="entry name" value="PEPTIDASE_M2"/>
    <property type="match status" value="1"/>
</dbReference>
<keyword evidence="3" id="KW-0325">Glycoprotein</keyword>
<dbReference type="EMBL" id="RJVO01000009">
    <property type="protein sequence ID" value="ROH86534.1"/>
    <property type="molecule type" value="Genomic_DNA"/>
</dbReference>
<feature type="active site" description="Proton donor 1" evidence="4">
    <location>
        <position position="540"/>
    </location>
</feature>
<evidence type="ECO:0000256" key="6">
    <source>
        <dbReference type="PIRSR" id="PIRSR601548-3"/>
    </source>
</evidence>
<name>A0A3N0V1W0_9GAMM</name>
<feature type="binding site" evidence="6">
    <location>
        <position position="439"/>
    </location>
    <ligand>
        <name>Zn(2+)</name>
        <dbReference type="ChEBI" id="CHEBI:29105"/>
        <label>1</label>
        <note>catalytic</note>
    </ligand>
</feature>
<comment type="caution">
    <text evidence="11">The sequence shown here is derived from an EMBL/GenBank/DDBJ whole genome shotgun (WGS) entry which is preliminary data.</text>
</comment>
<dbReference type="Gene3D" id="1.10.1370.30">
    <property type="match status" value="1"/>
</dbReference>
<feature type="binding site" evidence="9">
    <location>
        <position position="415"/>
    </location>
    <ligand>
        <name>Zn(2+)</name>
        <dbReference type="ChEBI" id="CHEBI:29105"/>
        <label>2</label>
        <note>catalytic</note>
    </ligand>
</feature>
<keyword evidence="1 10" id="KW-0732">Signal</keyword>
<feature type="disulfide bond" evidence="7">
    <location>
        <begin position="565"/>
        <end position="577"/>
    </location>
</feature>
<evidence type="ECO:0000256" key="10">
    <source>
        <dbReference type="SAM" id="SignalP"/>
    </source>
</evidence>
<dbReference type="GO" id="GO:0006508">
    <property type="term" value="P:proteolysis"/>
    <property type="evidence" value="ECO:0007669"/>
    <property type="project" value="InterPro"/>
</dbReference>
<dbReference type="InParanoid" id="A0A3N0V1W0"/>
<feature type="binding site" evidence="9">
    <location>
        <position position="439"/>
    </location>
    <ligand>
        <name>Zn(2+)</name>
        <dbReference type="ChEBI" id="CHEBI:29105"/>
        <label>2</label>
        <note>catalytic</note>
    </ligand>
</feature>
<feature type="active site" description="Proton acceptor 2" evidence="8">
    <location>
        <position position="412"/>
    </location>
</feature>
<keyword evidence="6" id="KW-0862">Zinc</keyword>
<feature type="chain" id="PRO_5018115334" evidence="10">
    <location>
        <begin position="18"/>
        <end position="650"/>
    </location>
</feature>
<dbReference type="Pfam" id="PF01401">
    <property type="entry name" value="Peptidase_M2"/>
    <property type="match status" value="1"/>
</dbReference>
<feature type="active site" description="Proton acceptor 1" evidence="4">
    <location>
        <position position="412"/>
    </location>
</feature>
<evidence type="ECO:0000256" key="5">
    <source>
        <dbReference type="PIRSR" id="PIRSR601548-2"/>
    </source>
</evidence>
<reference evidence="11 12" key="1">
    <citation type="submission" date="2018-10" db="EMBL/GenBank/DDBJ databases">
        <authorList>
            <person name="Chen W.-M."/>
        </authorList>
    </citation>
    <scope>NUCLEOTIDE SEQUENCE [LARGE SCALE GENOMIC DNA]</scope>
    <source>
        <strain evidence="11 12">THS-13</strain>
    </source>
</reference>
<feature type="binding site" evidence="9">
    <location>
        <position position="411"/>
    </location>
    <ligand>
        <name>Zn(2+)</name>
        <dbReference type="ChEBI" id="CHEBI:29105"/>
        <label>2</label>
        <note>catalytic</note>
    </ligand>
</feature>
<accession>A0A3N0V1W0</accession>
<feature type="active site" description="Proton donor 2" evidence="8">
    <location>
        <position position="540"/>
    </location>
</feature>
<dbReference type="SUPFAM" id="SSF55486">
    <property type="entry name" value="Metalloproteases ('zincins'), catalytic domain"/>
    <property type="match status" value="1"/>
</dbReference>
<proteinExistence type="predicted"/>
<dbReference type="GO" id="GO:0008241">
    <property type="term" value="F:peptidyl-dipeptidase activity"/>
    <property type="evidence" value="ECO:0007669"/>
    <property type="project" value="InterPro"/>
</dbReference>
<feature type="signal peptide" evidence="10">
    <location>
        <begin position="1"/>
        <end position="17"/>
    </location>
</feature>
<evidence type="ECO:0000256" key="1">
    <source>
        <dbReference type="ARBA" id="ARBA00022729"/>
    </source>
</evidence>
<feature type="disulfide bond" evidence="7">
    <location>
        <begin position="145"/>
        <end position="155"/>
    </location>
</feature>
<keyword evidence="12" id="KW-1185">Reference proteome</keyword>
<dbReference type="RefSeq" id="WP_123212930.1">
    <property type="nucleotide sequence ID" value="NZ_RJVO01000009.1"/>
</dbReference>
<evidence type="ECO:0000313" key="12">
    <source>
        <dbReference type="Proteomes" id="UP000282106"/>
    </source>
</evidence>
<dbReference type="AlphaFoldDB" id="A0A3N0V1W0"/>
<evidence type="ECO:0000256" key="2">
    <source>
        <dbReference type="ARBA" id="ARBA00023157"/>
    </source>
</evidence>
<dbReference type="InterPro" id="IPR001548">
    <property type="entry name" value="Peptidase_M2"/>
</dbReference>
<dbReference type="GO" id="GO:0008237">
    <property type="term" value="F:metallopeptidase activity"/>
    <property type="evidence" value="ECO:0007669"/>
    <property type="project" value="InterPro"/>
</dbReference>
<feature type="binding site" evidence="6">
    <location>
        <position position="411"/>
    </location>
    <ligand>
        <name>Zn(2+)</name>
        <dbReference type="ChEBI" id="CHEBI:29105"/>
        <label>1</label>
        <note>catalytic</note>
    </ligand>
</feature>
<evidence type="ECO:0000256" key="3">
    <source>
        <dbReference type="ARBA" id="ARBA00023180"/>
    </source>
</evidence>
<keyword evidence="2 7" id="KW-1015">Disulfide bond</keyword>
<evidence type="ECO:0000256" key="9">
    <source>
        <dbReference type="PIRSR" id="PIRSR601548-8"/>
    </source>
</evidence>
<dbReference type="FunFam" id="1.10.1370.30:FF:000005">
    <property type="entry name" value="Angiotensin-converting enzyme"/>
    <property type="match status" value="1"/>
</dbReference>
<dbReference type="Proteomes" id="UP000282106">
    <property type="component" value="Unassembled WGS sequence"/>
</dbReference>
<feature type="binding site" evidence="5">
    <location>
        <position position="549"/>
    </location>
    <ligand>
        <name>chloride</name>
        <dbReference type="ChEBI" id="CHEBI:17996"/>
        <label>1</label>
    </ligand>
</feature>
<feature type="disulfide bond" evidence="7">
    <location>
        <begin position="380"/>
        <end position="398"/>
    </location>
</feature>
<feature type="binding site" evidence="5">
    <location>
        <position position="222"/>
    </location>
    <ligand>
        <name>chloride</name>
        <dbReference type="ChEBI" id="CHEBI:17996"/>
        <label>1</label>
    </ligand>
</feature>